<dbReference type="Pfam" id="PF10355">
    <property type="entry name" value="Ytp1"/>
    <property type="match status" value="1"/>
</dbReference>
<feature type="transmembrane region" description="Helical" evidence="2">
    <location>
        <begin position="424"/>
        <end position="441"/>
    </location>
</feature>
<sequence>MDMHVDVSHAPATNTTADAGYYFAYAPRRGWLILHILTMVAGWVVLMPLATILALNGSRHHPPVQLAFLATNAVGIVFATIYNTSTPDLYPGNAHHKMGWALLWILAAQAAIGVLAAVVRSSPEEMGWSKERARFMPIPTECRRSDDSGHGGSMDHGSSDYERPDEDEEEWDPAESPRPSQHRWASLNKLEGLLSARVPHIFNRRFVWVADFTYQLIARFLIPLGFTQISTGIVTASGIFKGDAVFNGLAHFIKGGIFLLYGVFSLGRWLGAFSELGWAWNTAPGGSRAPTCETVESGLIFVYGCANVFLEHLAGWGGEWSHGDLQHVSIAFMFLGGGLLGLLVESRRIRELLNAQPGAGNPLPALVIFLLGILMSSHHQHSKLSTKIHTQWGSLLAGAAVLRMATYLLFFGREKSREPARPPTEALAAFCLVAGGAVFMVSNKDTVAYLERIGVDAMFSLTVTIGLTALLCAWATVVVAVGAWARKREATGEWKVEA</sequence>
<accession>A0A5J5F975</accession>
<proteinExistence type="predicted"/>
<dbReference type="InterPro" id="IPR018825">
    <property type="entry name" value="DUF2427"/>
</dbReference>
<feature type="domain" description="Protein YTP1-like C-terminal" evidence="4">
    <location>
        <begin position="225"/>
        <end position="481"/>
    </location>
</feature>
<feature type="compositionally biased region" description="Acidic residues" evidence="1">
    <location>
        <begin position="163"/>
        <end position="173"/>
    </location>
</feature>
<evidence type="ECO:0000313" key="6">
    <source>
        <dbReference type="Proteomes" id="UP000326924"/>
    </source>
</evidence>
<feature type="transmembrane region" description="Helical" evidence="2">
    <location>
        <begin position="461"/>
        <end position="485"/>
    </location>
</feature>
<name>A0A5J5F975_9PEZI</name>
<reference evidence="5 6" key="1">
    <citation type="submission" date="2019-09" db="EMBL/GenBank/DDBJ databases">
        <title>Draft genome of the ectomycorrhizal ascomycete Sphaerosporella brunnea.</title>
        <authorList>
            <consortium name="DOE Joint Genome Institute"/>
            <person name="Benucci G.M."/>
            <person name="Marozzi G."/>
            <person name="Antonielli L."/>
            <person name="Sanchez S."/>
            <person name="Marco P."/>
            <person name="Wang X."/>
            <person name="Falini L.B."/>
            <person name="Barry K."/>
            <person name="Haridas S."/>
            <person name="Lipzen A."/>
            <person name="Labutti K."/>
            <person name="Grigoriev I.V."/>
            <person name="Murat C."/>
            <person name="Martin F."/>
            <person name="Albertini E."/>
            <person name="Donnini D."/>
            <person name="Bonito G."/>
        </authorList>
    </citation>
    <scope>NUCLEOTIDE SEQUENCE [LARGE SCALE GENOMIC DNA]</scope>
    <source>
        <strain evidence="5 6">Sb_GMNB300</strain>
    </source>
</reference>
<dbReference type="Proteomes" id="UP000326924">
    <property type="component" value="Unassembled WGS sequence"/>
</dbReference>
<evidence type="ECO:0000259" key="3">
    <source>
        <dbReference type="Pfam" id="PF10348"/>
    </source>
</evidence>
<feature type="transmembrane region" description="Helical" evidence="2">
    <location>
        <begin position="325"/>
        <end position="343"/>
    </location>
</feature>
<protein>
    <recommendedName>
        <fullName evidence="7">Integral membrane protein</fullName>
    </recommendedName>
</protein>
<feature type="domain" description="DUF2427" evidence="3">
    <location>
        <begin position="20"/>
        <end position="117"/>
    </location>
</feature>
<feature type="region of interest" description="Disordered" evidence="1">
    <location>
        <begin position="139"/>
        <end position="181"/>
    </location>
</feature>
<dbReference type="PANTHER" id="PTHR31685">
    <property type="entry name" value="INTEGRAL MEMBRANE PROTEIN (AFU_ORTHOLOGUE AFUA_6G12730)-RELATED"/>
    <property type="match status" value="1"/>
</dbReference>
<feature type="transmembrane region" description="Helical" evidence="2">
    <location>
        <begin position="66"/>
        <end position="86"/>
    </location>
</feature>
<dbReference type="FunCoup" id="A0A5J5F975">
    <property type="interactions" value="18"/>
</dbReference>
<evidence type="ECO:0000256" key="1">
    <source>
        <dbReference type="SAM" id="MobiDB-lite"/>
    </source>
</evidence>
<keyword evidence="2" id="KW-1133">Transmembrane helix</keyword>
<evidence type="ECO:0000313" key="5">
    <source>
        <dbReference type="EMBL" id="KAA8913915.1"/>
    </source>
</evidence>
<organism evidence="5 6">
    <name type="scientific">Sphaerosporella brunnea</name>
    <dbReference type="NCBI Taxonomy" id="1250544"/>
    <lineage>
        <taxon>Eukaryota</taxon>
        <taxon>Fungi</taxon>
        <taxon>Dikarya</taxon>
        <taxon>Ascomycota</taxon>
        <taxon>Pezizomycotina</taxon>
        <taxon>Pezizomycetes</taxon>
        <taxon>Pezizales</taxon>
        <taxon>Pyronemataceae</taxon>
        <taxon>Sphaerosporella</taxon>
    </lineage>
</organism>
<dbReference type="InterPro" id="IPR018827">
    <property type="entry name" value="YTP1_C"/>
</dbReference>
<evidence type="ECO:0000259" key="4">
    <source>
        <dbReference type="Pfam" id="PF10355"/>
    </source>
</evidence>
<keyword evidence="6" id="KW-1185">Reference proteome</keyword>
<dbReference type="EMBL" id="VXIS01000011">
    <property type="protein sequence ID" value="KAA8913915.1"/>
    <property type="molecule type" value="Genomic_DNA"/>
</dbReference>
<dbReference type="AlphaFoldDB" id="A0A5J5F975"/>
<dbReference type="OrthoDB" id="4005299at2759"/>
<evidence type="ECO:0008006" key="7">
    <source>
        <dbReference type="Google" id="ProtNLM"/>
    </source>
</evidence>
<feature type="transmembrane region" description="Helical" evidence="2">
    <location>
        <begin position="98"/>
        <end position="119"/>
    </location>
</feature>
<feature type="transmembrane region" description="Helical" evidence="2">
    <location>
        <begin position="363"/>
        <end position="380"/>
    </location>
</feature>
<dbReference type="Pfam" id="PF10348">
    <property type="entry name" value="DUF2427"/>
    <property type="match status" value="1"/>
</dbReference>
<gene>
    <name evidence="5" type="ORF">FN846DRAFT_897061</name>
</gene>
<feature type="transmembrane region" description="Helical" evidence="2">
    <location>
        <begin position="31"/>
        <end position="54"/>
    </location>
</feature>
<comment type="caution">
    <text evidence="5">The sequence shown here is derived from an EMBL/GenBank/DDBJ whole genome shotgun (WGS) entry which is preliminary data.</text>
</comment>
<feature type="transmembrane region" description="Helical" evidence="2">
    <location>
        <begin position="392"/>
        <end position="412"/>
    </location>
</feature>
<evidence type="ECO:0000256" key="2">
    <source>
        <dbReference type="SAM" id="Phobius"/>
    </source>
</evidence>
<dbReference type="Gene3D" id="1.20.120.1770">
    <property type="match status" value="1"/>
</dbReference>
<keyword evidence="2" id="KW-0812">Transmembrane</keyword>
<keyword evidence="2" id="KW-0472">Membrane</keyword>
<dbReference type="InParanoid" id="A0A5J5F975"/>
<dbReference type="PANTHER" id="PTHR31685:SF3">
    <property type="entry name" value="INTEGRAL MEMBRANE PROTEIN (AFU_ORTHOLOGUE AFUA_6G12730)"/>
    <property type="match status" value="1"/>
</dbReference>